<dbReference type="InterPro" id="IPR050164">
    <property type="entry name" value="Peptidase_C19"/>
</dbReference>
<dbReference type="EC" id="3.4.19.12" evidence="3"/>
<dbReference type="InterPro" id="IPR002893">
    <property type="entry name" value="Znf_MYND"/>
</dbReference>
<dbReference type="Gene3D" id="3.90.70.10">
    <property type="entry name" value="Cysteine proteinases"/>
    <property type="match status" value="2"/>
</dbReference>
<dbReference type="GO" id="GO:0006508">
    <property type="term" value="P:proteolysis"/>
    <property type="evidence" value="ECO:0007669"/>
    <property type="project" value="UniProtKB-KW"/>
</dbReference>
<feature type="region of interest" description="Disordered" evidence="12">
    <location>
        <begin position="669"/>
        <end position="702"/>
    </location>
</feature>
<comment type="caution">
    <text evidence="15">The sequence shown here is derived from an EMBL/GenBank/DDBJ whole genome shotgun (WGS) entry which is preliminary data.</text>
</comment>
<dbReference type="GO" id="GO:0004843">
    <property type="term" value="F:cysteine-type deubiquitinase activity"/>
    <property type="evidence" value="ECO:0007669"/>
    <property type="project" value="UniProtKB-EC"/>
</dbReference>
<evidence type="ECO:0000256" key="1">
    <source>
        <dbReference type="ARBA" id="ARBA00000707"/>
    </source>
</evidence>
<comment type="similarity">
    <text evidence="2">Belongs to the peptidase C19 family.</text>
</comment>
<keyword evidence="10" id="KW-0862">Zinc</keyword>
<evidence type="ECO:0000256" key="8">
    <source>
        <dbReference type="ARBA" id="ARBA00022801"/>
    </source>
</evidence>
<keyword evidence="16" id="KW-1185">Reference proteome</keyword>
<evidence type="ECO:0000256" key="9">
    <source>
        <dbReference type="ARBA" id="ARBA00022807"/>
    </source>
</evidence>
<dbReference type="InterPro" id="IPR028889">
    <property type="entry name" value="USP"/>
</dbReference>
<feature type="domain" description="MYND-type" evidence="14">
    <location>
        <begin position="114"/>
        <end position="151"/>
    </location>
</feature>
<evidence type="ECO:0000256" key="11">
    <source>
        <dbReference type="PROSITE-ProRule" id="PRU00134"/>
    </source>
</evidence>
<feature type="region of interest" description="Disordered" evidence="12">
    <location>
        <begin position="472"/>
        <end position="523"/>
    </location>
</feature>
<keyword evidence="5" id="KW-0479">Metal-binding</keyword>
<feature type="region of interest" description="Disordered" evidence="12">
    <location>
        <begin position="68"/>
        <end position="101"/>
    </location>
</feature>
<evidence type="ECO:0000256" key="10">
    <source>
        <dbReference type="ARBA" id="ARBA00022833"/>
    </source>
</evidence>
<keyword evidence="4" id="KW-0645">Protease</keyword>
<evidence type="ECO:0000256" key="3">
    <source>
        <dbReference type="ARBA" id="ARBA00012759"/>
    </source>
</evidence>
<dbReference type="InterPro" id="IPR038765">
    <property type="entry name" value="Papain-like_cys_pep_sf"/>
</dbReference>
<reference evidence="15 16" key="1">
    <citation type="journal article" date="2018" name="Sci. Rep.">
        <title>Raphidocelis subcapitata (=Pseudokirchneriella subcapitata) provides an insight into genome evolution and environmental adaptations in the Sphaeropleales.</title>
        <authorList>
            <person name="Suzuki S."/>
            <person name="Yamaguchi H."/>
            <person name="Nakajima N."/>
            <person name="Kawachi M."/>
        </authorList>
    </citation>
    <scope>NUCLEOTIDE SEQUENCE [LARGE SCALE GENOMIC DNA]</scope>
    <source>
        <strain evidence="15 16">NIES-35</strain>
    </source>
</reference>
<dbReference type="OrthoDB" id="550254at2759"/>
<keyword evidence="8" id="KW-0378">Hydrolase</keyword>
<evidence type="ECO:0000256" key="6">
    <source>
        <dbReference type="ARBA" id="ARBA00022771"/>
    </source>
</evidence>
<evidence type="ECO:0000259" key="13">
    <source>
        <dbReference type="PROSITE" id="PS50235"/>
    </source>
</evidence>
<dbReference type="PROSITE" id="PS01360">
    <property type="entry name" value="ZF_MYND_1"/>
    <property type="match status" value="1"/>
</dbReference>
<feature type="region of interest" description="Disordered" evidence="12">
    <location>
        <begin position="547"/>
        <end position="566"/>
    </location>
</feature>
<comment type="catalytic activity">
    <reaction evidence="1">
        <text>Thiol-dependent hydrolysis of ester, thioester, amide, peptide and isopeptide bonds formed by the C-terminal Gly of ubiquitin (a 76-residue protein attached to proteins as an intracellular targeting signal).</text>
        <dbReference type="EC" id="3.4.19.12"/>
    </reaction>
</comment>
<dbReference type="PANTHER" id="PTHR24006:SF758">
    <property type="entry name" value="UBIQUITIN CARBOXYL-TERMINAL HYDROLASE 36"/>
    <property type="match status" value="1"/>
</dbReference>
<feature type="compositionally biased region" description="Low complexity" evidence="12">
    <location>
        <begin position="476"/>
        <end position="499"/>
    </location>
</feature>
<proteinExistence type="inferred from homology"/>
<feature type="compositionally biased region" description="Low complexity" evidence="12">
    <location>
        <begin position="68"/>
        <end position="88"/>
    </location>
</feature>
<dbReference type="Gene3D" id="6.10.140.2220">
    <property type="match status" value="1"/>
</dbReference>
<evidence type="ECO:0000313" key="15">
    <source>
        <dbReference type="EMBL" id="GBF87466.1"/>
    </source>
</evidence>
<sequence>MLPLLLVGPASLLAVVGLVLGIIRWWFSEYPSIRIPTSAASVAALAAHSSRAVEPWWEQQQRALTARHAAAAAAGAPEQQHEQQQQHQHQQERAKGGLAGGDPMVAIAAGGSRCRVCQAPTTTRCGKCKAISYCSPSCQRQDWNRGHKYECSRLQNQHAIAAANKVAAAKGKAARLQQQQHPQQQQQLNGGGGAQPKAAQHEPEEEAPVPQQVIFPYDVFLRLVVSGAAAQRRSAPRGLLNCLLATRPLRSFLDASVHSARCRKPGGAWCLLCELQDLCARCGDGGGGGGDALSVRPLLRNIRLVAKGMAYGRQEDTHELFYSVVNAIESIQLLEAGGKDAYDARSRETTLISHVYGGYVAPNCLALCLKRFGLGRFSKINRRVAVGEALSLAPFMAEGAMDQGPVDYSLYAVIVHLDHMNSTTYGHYVAYVRAGDGRWYLCDDDSVVPVSLGKVLSANAYMLFYERDTPKPAPNPAYRRPAPAAQQWAAAPAAGAAAEGEGGGDGGEAGPAGRGASALFDATPAEPPFGVGLPPCASVPVPVPRLPSSAPAAPAAPPPPAARRLAARHSLAADAPDGASPAEQLQERLSRVSTAPAALVRMAGAADDSASPSPLSTASSDAEAIAAAVGPAGPGDGHGGEGGWAMPSALELLAAARAQAEAAARAQAEAAARTAQRPAAGGLVGRRSSTGGGERPGAAAPAAFPAGMPSPFAAAAAAPLLGAAGGAGPGAASALPAVRATTRLEGGSLVVRASLPGVASSRDVAVTLLPELLQISVPGRFRLLEIDLPPHVTGGRQISRVAVKLFKRTATLRVDMELADGGAGGFGLGGFGGGGFGGAAAAGRPLVVDLWSSDDAARAAAAAAASAASSDAGSEAASECECLVLSGPGGALTSLASLHPSLSETDLFGMGLRATARAQDVLRRLTVPVPVGGRVSGDGGA</sequence>
<feature type="compositionally biased region" description="Low complexity" evidence="12">
    <location>
        <begin position="669"/>
        <end position="680"/>
    </location>
</feature>
<organism evidence="15 16">
    <name type="scientific">Raphidocelis subcapitata</name>
    <dbReference type="NCBI Taxonomy" id="307507"/>
    <lineage>
        <taxon>Eukaryota</taxon>
        <taxon>Viridiplantae</taxon>
        <taxon>Chlorophyta</taxon>
        <taxon>core chlorophytes</taxon>
        <taxon>Chlorophyceae</taxon>
        <taxon>CS clade</taxon>
        <taxon>Sphaeropleales</taxon>
        <taxon>Selenastraceae</taxon>
        <taxon>Raphidocelis</taxon>
    </lineage>
</organism>
<feature type="region of interest" description="Disordered" evidence="12">
    <location>
        <begin position="171"/>
        <end position="208"/>
    </location>
</feature>
<dbReference type="AlphaFoldDB" id="A0A2V0NJQ4"/>
<dbReference type="Pfam" id="PF01753">
    <property type="entry name" value="zf-MYND"/>
    <property type="match status" value="1"/>
</dbReference>
<evidence type="ECO:0000256" key="2">
    <source>
        <dbReference type="ARBA" id="ARBA00009085"/>
    </source>
</evidence>
<dbReference type="SUPFAM" id="SSF54001">
    <property type="entry name" value="Cysteine proteinases"/>
    <property type="match status" value="1"/>
</dbReference>
<dbReference type="GO" id="GO:0005829">
    <property type="term" value="C:cytosol"/>
    <property type="evidence" value="ECO:0007669"/>
    <property type="project" value="TreeGrafter"/>
</dbReference>
<dbReference type="Proteomes" id="UP000247498">
    <property type="component" value="Unassembled WGS sequence"/>
</dbReference>
<dbReference type="PROSITE" id="PS50865">
    <property type="entry name" value="ZF_MYND_2"/>
    <property type="match status" value="1"/>
</dbReference>
<evidence type="ECO:0000256" key="12">
    <source>
        <dbReference type="SAM" id="MobiDB-lite"/>
    </source>
</evidence>
<dbReference type="InParanoid" id="A0A2V0NJQ4"/>
<evidence type="ECO:0000259" key="14">
    <source>
        <dbReference type="PROSITE" id="PS50865"/>
    </source>
</evidence>
<dbReference type="PANTHER" id="PTHR24006">
    <property type="entry name" value="UBIQUITIN CARBOXYL-TERMINAL HYDROLASE"/>
    <property type="match status" value="1"/>
</dbReference>
<evidence type="ECO:0000256" key="5">
    <source>
        <dbReference type="ARBA" id="ARBA00022723"/>
    </source>
</evidence>
<feature type="domain" description="USP" evidence="13">
    <location>
        <begin position="1"/>
        <end position="468"/>
    </location>
</feature>
<dbReference type="STRING" id="307507.A0A2V0NJQ4"/>
<keyword evidence="9" id="KW-0788">Thiol protease</keyword>
<accession>A0A2V0NJQ4</accession>
<dbReference type="EMBL" id="BDRX01000001">
    <property type="protein sequence ID" value="GBF87466.1"/>
    <property type="molecule type" value="Genomic_DNA"/>
</dbReference>
<dbReference type="PROSITE" id="PS50235">
    <property type="entry name" value="USP_3"/>
    <property type="match status" value="1"/>
</dbReference>
<evidence type="ECO:0000313" key="16">
    <source>
        <dbReference type="Proteomes" id="UP000247498"/>
    </source>
</evidence>
<dbReference type="GO" id="GO:0005634">
    <property type="term" value="C:nucleus"/>
    <property type="evidence" value="ECO:0007669"/>
    <property type="project" value="TreeGrafter"/>
</dbReference>
<feature type="compositionally biased region" description="Gly residues" evidence="12">
    <location>
        <begin position="500"/>
        <end position="513"/>
    </location>
</feature>
<dbReference type="SUPFAM" id="SSF144232">
    <property type="entry name" value="HIT/MYND zinc finger-like"/>
    <property type="match status" value="1"/>
</dbReference>
<feature type="region of interest" description="Disordered" evidence="12">
    <location>
        <begin position="603"/>
        <end position="622"/>
    </location>
</feature>
<name>A0A2V0NJQ4_9CHLO</name>
<gene>
    <name evidence="15" type="ORF">Rsub_00177</name>
</gene>
<keyword evidence="7" id="KW-0833">Ubl conjugation pathway</keyword>
<keyword evidence="6 11" id="KW-0863">Zinc-finger</keyword>
<dbReference type="InterPro" id="IPR001394">
    <property type="entry name" value="Peptidase_C19_UCH"/>
</dbReference>
<feature type="compositionally biased region" description="Low complexity" evidence="12">
    <location>
        <begin position="177"/>
        <end position="188"/>
    </location>
</feature>
<dbReference type="Pfam" id="PF00443">
    <property type="entry name" value="UCH"/>
    <property type="match status" value="1"/>
</dbReference>
<evidence type="ECO:0000256" key="4">
    <source>
        <dbReference type="ARBA" id="ARBA00022670"/>
    </source>
</evidence>
<dbReference type="GO" id="GO:0008270">
    <property type="term" value="F:zinc ion binding"/>
    <property type="evidence" value="ECO:0007669"/>
    <property type="project" value="UniProtKB-KW"/>
</dbReference>
<protein>
    <recommendedName>
        <fullName evidence="3">ubiquitinyl hydrolase 1</fullName>
        <ecNumber evidence="3">3.4.19.12</ecNumber>
    </recommendedName>
</protein>
<evidence type="ECO:0000256" key="7">
    <source>
        <dbReference type="ARBA" id="ARBA00022786"/>
    </source>
</evidence>
<dbReference type="GO" id="GO:0016579">
    <property type="term" value="P:protein deubiquitination"/>
    <property type="evidence" value="ECO:0007669"/>
    <property type="project" value="InterPro"/>
</dbReference>